<dbReference type="PRINTS" id="PR00469">
    <property type="entry name" value="PNDRDTASEII"/>
</dbReference>
<dbReference type="InterPro" id="IPR008255">
    <property type="entry name" value="Pyr_nucl-diS_OxRdtase_2_AS"/>
</dbReference>
<dbReference type="InterPro" id="IPR023753">
    <property type="entry name" value="FAD/NAD-binding_dom"/>
</dbReference>
<comment type="catalytic activity">
    <reaction evidence="6">
        <text>[thioredoxin]-dithiol + NADP(+) = [thioredoxin]-disulfide + NADPH + H(+)</text>
        <dbReference type="Rhea" id="RHEA:20345"/>
        <dbReference type="Rhea" id="RHEA-COMP:10698"/>
        <dbReference type="Rhea" id="RHEA-COMP:10700"/>
        <dbReference type="ChEBI" id="CHEBI:15378"/>
        <dbReference type="ChEBI" id="CHEBI:29950"/>
        <dbReference type="ChEBI" id="CHEBI:50058"/>
        <dbReference type="ChEBI" id="CHEBI:57783"/>
        <dbReference type="ChEBI" id="CHEBI:58349"/>
        <dbReference type="EC" id="1.8.1.9"/>
    </reaction>
</comment>
<dbReference type="PRINTS" id="PR00368">
    <property type="entry name" value="FADPNR"/>
</dbReference>
<dbReference type="Proteomes" id="UP000269410">
    <property type="component" value="Unassembled WGS sequence"/>
</dbReference>
<dbReference type="EC" id="1.8.1.9" evidence="6"/>
<evidence type="ECO:0000256" key="2">
    <source>
        <dbReference type="ARBA" id="ARBA00022827"/>
    </source>
</evidence>
<sequence>MRDLLIIGSGPAGLTAAIYAARARLNPLLIAGSVWGGQLMSTTDVENFPGFVEGIKGPELIENMMRQAQKFGAEIKFIDAIKVDVKDEIKKVYTNEGTFESRSIIIATGAQPRKLGIKGEQEFWGRGVSSCATCDGAFYKDKIVAVVGGGDTAMEEAEFLTRFASKVYLIHRRDQFRASKIMVERAKSNTKIEFILNTEVKEILGVKSVEKLRIYNNQLNLESDLFVSGLFLAVGHIPMSDFLQNQLDIDEEGYVITKNEVYTNIEGVFVAGDVEDKVFRQAITAAGSGAKAAIAAERWLSSKSNHKIC</sequence>
<feature type="domain" description="FAD/NAD(P)-binding" evidence="8">
    <location>
        <begin position="3"/>
        <end position="289"/>
    </location>
</feature>
<keyword evidence="4" id="KW-1015">Disulfide bond</keyword>
<dbReference type="Pfam" id="PF07992">
    <property type="entry name" value="Pyr_redox_2"/>
    <property type="match status" value="1"/>
</dbReference>
<dbReference type="InterPro" id="IPR005982">
    <property type="entry name" value="Thioredox_Rdtase"/>
</dbReference>
<dbReference type="Gene3D" id="3.50.50.60">
    <property type="entry name" value="FAD/NAD(P)-binding domain"/>
    <property type="match status" value="2"/>
</dbReference>
<evidence type="ECO:0000256" key="1">
    <source>
        <dbReference type="ARBA" id="ARBA00022630"/>
    </source>
</evidence>
<keyword evidence="3 6" id="KW-0560">Oxidoreductase</keyword>
<dbReference type="InterPro" id="IPR036188">
    <property type="entry name" value="FAD/NAD-bd_sf"/>
</dbReference>
<evidence type="ECO:0000256" key="4">
    <source>
        <dbReference type="ARBA" id="ARBA00023157"/>
    </source>
</evidence>
<dbReference type="PANTHER" id="PTHR48105">
    <property type="entry name" value="THIOREDOXIN REDUCTASE 1-RELATED-RELATED"/>
    <property type="match status" value="1"/>
</dbReference>
<evidence type="ECO:0000256" key="6">
    <source>
        <dbReference type="RuleBase" id="RU003880"/>
    </source>
</evidence>
<dbReference type="AlphaFoldDB" id="A0A3M0Z016"/>
<dbReference type="PROSITE" id="PS00573">
    <property type="entry name" value="PYRIDINE_REDOX_2"/>
    <property type="match status" value="1"/>
</dbReference>
<dbReference type="NCBIfam" id="TIGR01292">
    <property type="entry name" value="TRX_reduct"/>
    <property type="match status" value="1"/>
</dbReference>
<dbReference type="GO" id="GO:0004791">
    <property type="term" value="F:thioredoxin-disulfide reductase (NADPH) activity"/>
    <property type="evidence" value="ECO:0007669"/>
    <property type="project" value="UniProtKB-UniRule"/>
</dbReference>
<dbReference type="EMBL" id="RFKV01000092">
    <property type="protein sequence ID" value="RMD76836.1"/>
    <property type="molecule type" value="Genomic_DNA"/>
</dbReference>
<evidence type="ECO:0000256" key="5">
    <source>
        <dbReference type="ARBA" id="ARBA00023284"/>
    </source>
</evidence>
<accession>A0A3M0Z016</accession>
<protein>
    <recommendedName>
        <fullName evidence="6">Thioredoxin reductase</fullName>
        <ecNumber evidence="6">1.8.1.9</ecNumber>
    </recommendedName>
</protein>
<proteinExistence type="inferred from homology"/>
<comment type="subunit">
    <text evidence="6">Homodimer.</text>
</comment>
<keyword evidence="1 6" id="KW-0285">Flavoprotein</keyword>
<comment type="caution">
    <text evidence="9">The sequence shown here is derived from an EMBL/GenBank/DDBJ whole genome shotgun (WGS) entry which is preliminary data.</text>
</comment>
<evidence type="ECO:0000313" key="10">
    <source>
        <dbReference type="Proteomes" id="UP000269410"/>
    </source>
</evidence>
<keyword evidence="7" id="KW-0521">NADP</keyword>
<evidence type="ECO:0000256" key="7">
    <source>
        <dbReference type="RuleBase" id="RU003881"/>
    </source>
</evidence>
<gene>
    <name evidence="9" type="primary">trxB</name>
    <name evidence="9" type="ORF">D6810_02840</name>
</gene>
<organism evidence="9 10">
    <name type="scientific">Candidatus Dojkabacteria bacterium</name>
    <dbReference type="NCBI Taxonomy" id="2099670"/>
    <lineage>
        <taxon>Bacteria</taxon>
        <taxon>Candidatus Dojkabacteria</taxon>
    </lineage>
</organism>
<dbReference type="GO" id="GO:0005737">
    <property type="term" value="C:cytoplasm"/>
    <property type="evidence" value="ECO:0007669"/>
    <property type="project" value="InterPro"/>
</dbReference>
<dbReference type="GO" id="GO:0019430">
    <property type="term" value="P:removal of superoxide radicals"/>
    <property type="evidence" value="ECO:0007669"/>
    <property type="project" value="UniProtKB-UniRule"/>
</dbReference>
<evidence type="ECO:0000259" key="8">
    <source>
        <dbReference type="Pfam" id="PF07992"/>
    </source>
</evidence>
<evidence type="ECO:0000313" key="9">
    <source>
        <dbReference type="EMBL" id="RMD76836.1"/>
    </source>
</evidence>
<keyword evidence="2 6" id="KW-0274">FAD</keyword>
<comment type="cofactor">
    <cofactor evidence="7">
        <name>FAD</name>
        <dbReference type="ChEBI" id="CHEBI:57692"/>
    </cofactor>
    <text evidence="7">Binds 1 FAD per subunit.</text>
</comment>
<evidence type="ECO:0000256" key="3">
    <source>
        <dbReference type="ARBA" id="ARBA00023002"/>
    </source>
</evidence>
<name>A0A3M0Z016_9BACT</name>
<dbReference type="InterPro" id="IPR050097">
    <property type="entry name" value="Ferredoxin-NADP_redctase_2"/>
</dbReference>
<dbReference type="SUPFAM" id="SSF51905">
    <property type="entry name" value="FAD/NAD(P)-binding domain"/>
    <property type="match status" value="1"/>
</dbReference>
<reference evidence="9 10" key="1">
    <citation type="submission" date="2018-10" db="EMBL/GenBank/DDBJ databases">
        <title>Thermophilic Lithotrophy and Phototrophy in an Intertidal, Iron-rich, Geothermal Spring.</title>
        <authorList>
            <person name="Ward L.M."/>
            <person name="Idei A."/>
            <person name="Nakagawa M."/>
            <person name="Ueno Y."/>
            <person name="Fischer W."/>
            <person name="Mcglynn S.E."/>
        </authorList>
    </citation>
    <scope>NUCLEOTIDE SEQUENCE [LARGE SCALE GENOMIC DNA]</scope>
    <source>
        <strain evidence="9">J137</strain>
    </source>
</reference>
<comment type="similarity">
    <text evidence="6">Belongs to the class-II pyridine nucleotide-disulfide oxidoreductase family.</text>
</comment>
<keyword evidence="5 6" id="KW-0676">Redox-active center</keyword>